<dbReference type="GO" id="GO:0010087">
    <property type="term" value="P:phloem or xylem histogenesis"/>
    <property type="evidence" value="ECO:0007669"/>
    <property type="project" value="InterPro"/>
</dbReference>
<feature type="domain" description="Homeobox" evidence="11">
    <location>
        <begin position="47"/>
        <end position="112"/>
    </location>
</feature>
<comment type="similarity">
    <text evidence="8">Belongs to the WUS homeobox family.</text>
</comment>
<dbReference type="InterPro" id="IPR044186">
    <property type="entry name" value="WOX4"/>
</dbReference>
<evidence type="ECO:0000256" key="9">
    <source>
        <dbReference type="PROSITE-ProRule" id="PRU00108"/>
    </source>
</evidence>
<evidence type="ECO:0000256" key="8">
    <source>
        <dbReference type="ARBA" id="ARBA00024040"/>
    </source>
</evidence>
<dbReference type="InterPro" id="IPR001356">
    <property type="entry name" value="HD"/>
</dbReference>
<feature type="DNA-binding region" description="Homeobox" evidence="9">
    <location>
        <begin position="49"/>
        <end position="113"/>
    </location>
</feature>
<keyword evidence="2" id="KW-0217">Developmental protein</keyword>
<keyword evidence="4 9" id="KW-0238">DNA-binding</keyword>
<dbReference type="AlphaFoldDB" id="A0A6A2Z1F1"/>
<reference evidence="12" key="1">
    <citation type="submission" date="2019-09" db="EMBL/GenBank/DDBJ databases">
        <title>Draft genome information of white flower Hibiscus syriacus.</title>
        <authorList>
            <person name="Kim Y.-M."/>
        </authorList>
    </citation>
    <scope>NUCLEOTIDE SEQUENCE [LARGE SCALE GENOMIC DNA]</scope>
    <source>
        <strain evidence="12">YM2019G1</strain>
    </source>
</reference>
<evidence type="ECO:0000256" key="6">
    <source>
        <dbReference type="ARBA" id="ARBA00023163"/>
    </source>
</evidence>
<evidence type="ECO:0000256" key="5">
    <source>
        <dbReference type="ARBA" id="ARBA00023155"/>
    </source>
</evidence>
<dbReference type="SMART" id="SM00389">
    <property type="entry name" value="HOX"/>
    <property type="match status" value="1"/>
</dbReference>
<dbReference type="PROSITE" id="PS50071">
    <property type="entry name" value="HOMEOBOX_2"/>
    <property type="match status" value="1"/>
</dbReference>
<evidence type="ECO:0000256" key="4">
    <source>
        <dbReference type="ARBA" id="ARBA00023125"/>
    </source>
</evidence>
<dbReference type="InterPro" id="IPR009057">
    <property type="entry name" value="Homeodomain-like_sf"/>
</dbReference>
<dbReference type="PANTHER" id="PTHR47716">
    <property type="entry name" value="WUSCHEL-RELATED HOMEOBOX 4"/>
    <property type="match status" value="1"/>
</dbReference>
<comment type="caution">
    <text evidence="12">The sequence shown here is derived from an EMBL/GenBank/DDBJ whole genome shotgun (WGS) entry which is preliminary data.</text>
</comment>
<gene>
    <name evidence="12" type="ORF">F3Y22_tig00111095pilonHSYRG00948</name>
</gene>
<keyword evidence="7 9" id="KW-0539">Nucleus</keyword>
<dbReference type="GO" id="GO:0051301">
    <property type="term" value="P:cell division"/>
    <property type="evidence" value="ECO:0007669"/>
    <property type="project" value="InterPro"/>
</dbReference>
<evidence type="ECO:0000256" key="1">
    <source>
        <dbReference type="ARBA" id="ARBA00004123"/>
    </source>
</evidence>
<sequence length="254" mass="29222">MGNKKVHQLARRFWEHEPSLSLSSSDLKIFIRPKTKLPRPNSHQVDIQGGGTRWNPTQEQIEILEMMYRGGIRTPNAQQIEQITAQLSMYGKIQGKNVFYWFQNHKARERKKQKRDLVPITTISLENMERDVDGPCKRKCRRWCMEEESKEKKTTTLELFPLHPQGLIETAKGVRDRDFGRDIAVLPSFELPATAVITSATTVIVPATVAITKKYKAAFLFSKDSLVLPIVVRTEPRLGDCDGKHHDNVQRQQF</sequence>
<dbReference type="Pfam" id="PF00046">
    <property type="entry name" value="Homeodomain"/>
    <property type="match status" value="1"/>
</dbReference>
<name>A0A6A2Z1F1_HIBSY</name>
<comment type="subcellular location">
    <subcellularLocation>
        <location evidence="1 9 10">Nucleus</location>
    </subcellularLocation>
</comment>
<evidence type="ECO:0000256" key="3">
    <source>
        <dbReference type="ARBA" id="ARBA00023015"/>
    </source>
</evidence>
<dbReference type="Proteomes" id="UP000436088">
    <property type="component" value="Unassembled WGS sequence"/>
</dbReference>
<proteinExistence type="inferred from homology"/>
<dbReference type="Gene3D" id="1.10.10.60">
    <property type="entry name" value="Homeodomain-like"/>
    <property type="match status" value="1"/>
</dbReference>
<dbReference type="GO" id="GO:0005634">
    <property type="term" value="C:nucleus"/>
    <property type="evidence" value="ECO:0007669"/>
    <property type="project" value="UniProtKB-SubCell"/>
</dbReference>
<dbReference type="SUPFAM" id="SSF46689">
    <property type="entry name" value="Homeodomain-like"/>
    <property type="match status" value="1"/>
</dbReference>
<evidence type="ECO:0000313" key="12">
    <source>
        <dbReference type="EMBL" id="KAE8685731.1"/>
    </source>
</evidence>
<dbReference type="FunFam" id="1.10.10.60:FF:000146">
    <property type="entry name" value="WUSCHEL-related homeobox 4"/>
    <property type="match status" value="1"/>
</dbReference>
<organism evidence="12 13">
    <name type="scientific">Hibiscus syriacus</name>
    <name type="common">Rose of Sharon</name>
    <dbReference type="NCBI Taxonomy" id="106335"/>
    <lineage>
        <taxon>Eukaryota</taxon>
        <taxon>Viridiplantae</taxon>
        <taxon>Streptophyta</taxon>
        <taxon>Embryophyta</taxon>
        <taxon>Tracheophyta</taxon>
        <taxon>Spermatophyta</taxon>
        <taxon>Magnoliopsida</taxon>
        <taxon>eudicotyledons</taxon>
        <taxon>Gunneridae</taxon>
        <taxon>Pentapetalae</taxon>
        <taxon>rosids</taxon>
        <taxon>malvids</taxon>
        <taxon>Malvales</taxon>
        <taxon>Malvaceae</taxon>
        <taxon>Malvoideae</taxon>
        <taxon>Hibiscus</taxon>
    </lineage>
</organism>
<evidence type="ECO:0000256" key="10">
    <source>
        <dbReference type="RuleBase" id="RU000682"/>
    </source>
</evidence>
<keyword evidence="3" id="KW-0805">Transcription regulation</keyword>
<keyword evidence="5 9" id="KW-0371">Homeobox</keyword>
<dbReference type="GO" id="GO:0003677">
    <property type="term" value="F:DNA binding"/>
    <property type="evidence" value="ECO:0007669"/>
    <property type="project" value="UniProtKB-UniRule"/>
</dbReference>
<accession>A0A6A2Z1F1</accession>
<dbReference type="PANTHER" id="PTHR47716:SF1">
    <property type="entry name" value="WUSCHEL-RELATED HOMEOBOX 4"/>
    <property type="match status" value="1"/>
</dbReference>
<dbReference type="EMBL" id="VEPZ02001229">
    <property type="protein sequence ID" value="KAE8685731.1"/>
    <property type="molecule type" value="Genomic_DNA"/>
</dbReference>
<dbReference type="CDD" id="cd00086">
    <property type="entry name" value="homeodomain"/>
    <property type="match status" value="1"/>
</dbReference>
<keyword evidence="13" id="KW-1185">Reference proteome</keyword>
<evidence type="ECO:0000256" key="7">
    <source>
        <dbReference type="ARBA" id="ARBA00023242"/>
    </source>
</evidence>
<evidence type="ECO:0000256" key="2">
    <source>
        <dbReference type="ARBA" id="ARBA00022473"/>
    </source>
</evidence>
<evidence type="ECO:0000313" key="13">
    <source>
        <dbReference type="Proteomes" id="UP000436088"/>
    </source>
</evidence>
<keyword evidence="6" id="KW-0804">Transcription</keyword>
<dbReference type="GO" id="GO:0003700">
    <property type="term" value="F:DNA-binding transcription factor activity"/>
    <property type="evidence" value="ECO:0007669"/>
    <property type="project" value="InterPro"/>
</dbReference>
<dbReference type="GO" id="GO:0010067">
    <property type="term" value="P:procambium histogenesis"/>
    <property type="evidence" value="ECO:0007669"/>
    <property type="project" value="InterPro"/>
</dbReference>
<protein>
    <submittedName>
        <fullName evidence="12">Beta-galactosidase</fullName>
    </submittedName>
</protein>
<evidence type="ECO:0000259" key="11">
    <source>
        <dbReference type="PROSITE" id="PS50071"/>
    </source>
</evidence>